<sequence length="189" mass="21632">MDRKIHFHRRLELRGEPSDPVMAELQFYPGRLQNLVYLTVSHFKISINISSHGSEPLFPRLQELTITCCDGCSELTWLGRLPCLEKLTITDCRGLREVLLLHEGGHDHAIPKADIRVSPESSVIDEHQHVPIAFSIFELAYCARMPPVETTSVRTPEWQEFSRFPHVGGGEHFPLLSLFDPFFGYMFMA</sequence>
<name>A0A843WJD5_COLES</name>
<dbReference type="InterPro" id="IPR032675">
    <property type="entry name" value="LRR_dom_sf"/>
</dbReference>
<accession>A0A843WJD5</accession>
<dbReference type="AlphaFoldDB" id="A0A843WJD5"/>
<organism evidence="1 2">
    <name type="scientific">Colocasia esculenta</name>
    <name type="common">Wild taro</name>
    <name type="synonym">Arum esculentum</name>
    <dbReference type="NCBI Taxonomy" id="4460"/>
    <lineage>
        <taxon>Eukaryota</taxon>
        <taxon>Viridiplantae</taxon>
        <taxon>Streptophyta</taxon>
        <taxon>Embryophyta</taxon>
        <taxon>Tracheophyta</taxon>
        <taxon>Spermatophyta</taxon>
        <taxon>Magnoliopsida</taxon>
        <taxon>Liliopsida</taxon>
        <taxon>Araceae</taxon>
        <taxon>Aroideae</taxon>
        <taxon>Colocasieae</taxon>
        <taxon>Colocasia</taxon>
    </lineage>
</organism>
<reference evidence="1" key="1">
    <citation type="submission" date="2017-07" db="EMBL/GenBank/DDBJ databases">
        <title>Taro Niue Genome Assembly and Annotation.</title>
        <authorList>
            <person name="Atibalentja N."/>
            <person name="Keating K."/>
            <person name="Fields C.J."/>
        </authorList>
    </citation>
    <scope>NUCLEOTIDE SEQUENCE</scope>
    <source>
        <strain evidence="1">Niue_2</strain>
        <tissue evidence="1">Leaf</tissue>
    </source>
</reference>
<keyword evidence="2" id="KW-1185">Reference proteome</keyword>
<gene>
    <name evidence="1" type="ORF">Taro_037468</name>
</gene>
<dbReference type="Gene3D" id="3.80.10.10">
    <property type="entry name" value="Ribonuclease Inhibitor"/>
    <property type="match status" value="1"/>
</dbReference>
<evidence type="ECO:0000313" key="1">
    <source>
        <dbReference type="EMBL" id="MQM04665.1"/>
    </source>
</evidence>
<proteinExistence type="predicted"/>
<dbReference type="SUPFAM" id="SSF52047">
    <property type="entry name" value="RNI-like"/>
    <property type="match status" value="1"/>
</dbReference>
<dbReference type="EMBL" id="NMUH01003265">
    <property type="protein sequence ID" value="MQM04665.1"/>
    <property type="molecule type" value="Genomic_DNA"/>
</dbReference>
<comment type="caution">
    <text evidence="1">The sequence shown here is derived from an EMBL/GenBank/DDBJ whole genome shotgun (WGS) entry which is preliminary data.</text>
</comment>
<protein>
    <submittedName>
        <fullName evidence="1">Uncharacterized protein</fullName>
    </submittedName>
</protein>
<evidence type="ECO:0000313" key="2">
    <source>
        <dbReference type="Proteomes" id="UP000652761"/>
    </source>
</evidence>
<dbReference type="Proteomes" id="UP000652761">
    <property type="component" value="Unassembled WGS sequence"/>
</dbReference>